<accession>H3NH68</accession>
<feature type="domain" description="YhaN AAA" evidence="3">
    <location>
        <begin position="1"/>
        <end position="196"/>
    </location>
</feature>
<keyword evidence="1" id="KW-0175">Coiled coil</keyword>
<keyword evidence="2" id="KW-0812">Transmembrane</keyword>
<dbReference type="Proteomes" id="UP000006190">
    <property type="component" value="Unassembled WGS sequence"/>
</dbReference>
<dbReference type="PATRIC" id="fig|883113.3.peg.206"/>
<dbReference type="Gene3D" id="3.40.50.300">
    <property type="entry name" value="P-loop containing nucleotide triphosphate hydrolases"/>
    <property type="match status" value="2"/>
</dbReference>
<evidence type="ECO:0000313" key="5">
    <source>
        <dbReference type="Proteomes" id="UP000006190"/>
    </source>
</evidence>
<dbReference type="PANTHER" id="PTHR41259">
    <property type="entry name" value="DOUBLE-STRAND BREAK REPAIR RAD50 ATPASE, PUTATIVE-RELATED"/>
    <property type="match status" value="1"/>
</dbReference>
<keyword evidence="2" id="KW-1133">Transmembrane helix</keyword>
<feature type="coiled-coil region" evidence="1">
    <location>
        <begin position="182"/>
        <end position="223"/>
    </location>
</feature>
<dbReference type="SUPFAM" id="SSF52540">
    <property type="entry name" value="P-loop containing nucleoside triphosphate hydrolases"/>
    <property type="match status" value="1"/>
</dbReference>
<dbReference type="EMBL" id="AGEG01000002">
    <property type="protein sequence ID" value="EHR38123.1"/>
    <property type="molecule type" value="Genomic_DNA"/>
</dbReference>
<name>H3NH68_9LACT</name>
<protein>
    <recommendedName>
        <fullName evidence="3">YhaN AAA domain-containing protein</fullName>
    </recommendedName>
</protein>
<dbReference type="HOGENOM" id="CLU_006135_1_0_9"/>
<dbReference type="InterPro" id="IPR038734">
    <property type="entry name" value="YhaN_AAA"/>
</dbReference>
<feature type="transmembrane region" description="Helical" evidence="2">
    <location>
        <begin position="440"/>
        <end position="459"/>
    </location>
</feature>
<evidence type="ECO:0000259" key="3">
    <source>
        <dbReference type="Pfam" id="PF13514"/>
    </source>
</evidence>
<proteinExistence type="predicted"/>
<organism evidence="4 5">
    <name type="scientific">Facklamia languida CCUG 37842</name>
    <dbReference type="NCBI Taxonomy" id="883113"/>
    <lineage>
        <taxon>Bacteria</taxon>
        <taxon>Bacillati</taxon>
        <taxon>Bacillota</taxon>
        <taxon>Bacilli</taxon>
        <taxon>Lactobacillales</taxon>
        <taxon>Aerococcaceae</taxon>
        <taxon>Facklamia</taxon>
    </lineage>
</organism>
<dbReference type="eggNOG" id="COG4717">
    <property type="taxonomic scope" value="Bacteria"/>
</dbReference>
<keyword evidence="5" id="KW-1185">Reference proteome</keyword>
<comment type="caution">
    <text evidence="4">The sequence shown here is derived from an EMBL/GenBank/DDBJ whole genome shotgun (WGS) entry which is preliminary data.</text>
</comment>
<evidence type="ECO:0000313" key="4">
    <source>
        <dbReference type="EMBL" id="EHR38123.1"/>
    </source>
</evidence>
<gene>
    <name evidence="4" type="ORF">HMPREF9708_00207</name>
</gene>
<dbReference type="PANTHER" id="PTHR41259:SF1">
    <property type="entry name" value="DOUBLE-STRAND BREAK REPAIR RAD50 ATPASE, PUTATIVE-RELATED"/>
    <property type="match status" value="1"/>
</dbReference>
<evidence type="ECO:0000256" key="2">
    <source>
        <dbReference type="SAM" id="Phobius"/>
    </source>
</evidence>
<feature type="coiled-coil region" evidence="1">
    <location>
        <begin position="280"/>
        <end position="437"/>
    </location>
</feature>
<dbReference type="InterPro" id="IPR027417">
    <property type="entry name" value="P-loop_NTPase"/>
</dbReference>
<dbReference type="Pfam" id="PF13514">
    <property type="entry name" value="AAA_27"/>
    <property type="match status" value="1"/>
</dbReference>
<reference evidence="4 5" key="1">
    <citation type="submission" date="2012-01" db="EMBL/GenBank/DDBJ databases">
        <title>The Genome Sequence of Facklamia languida CCUG 37842.</title>
        <authorList>
            <consortium name="The Broad Institute Genome Sequencing Platform"/>
            <person name="Earl A."/>
            <person name="Ward D."/>
            <person name="Feldgarden M."/>
            <person name="Gevers D."/>
            <person name="Huys G."/>
            <person name="Young S.K."/>
            <person name="Zeng Q."/>
            <person name="Gargeya S."/>
            <person name="Fitzgerald M."/>
            <person name="Haas B."/>
            <person name="Abouelleil A."/>
            <person name="Alvarado L."/>
            <person name="Arachchi H.M."/>
            <person name="Berlin A."/>
            <person name="Chapman S.B."/>
            <person name="Gearin G."/>
            <person name="Goldberg J."/>
            <person name="Griggs A."/>
            <person name="Gujja S."/>
            <person name="Hansen M."/>
            <person name="Heiman D."/>
            <person name="Howarth C."/>
            <person name="Larimer J."/>
            <person name="Lui A."/>
            <person name="MacDonald P.J.P."/>
            <person name="McCowen C."/>
            <person name="Montmayeur A."/>
            <person name="Murphy C."/>
            <person name="Neiman D."/>
            <person name="Pearson M."/>
            <person name="Priest M."/>
            <person name="Roberts A."/>
            <person name="Saif S."/>
            <person name="Shea T."/>
            <person name="Sisk P."/>
            <person name="Stolte C."/>
            <person name="Sykes S."/>
            <person name="Wortman J."/>
            <person name="Nusbaum C."/>
            <person name="Birren B."/>
        </authorList>
    </citation>
    <scope>NUCLEOTIDE SEQUENCE [LARGE SCALE GENOMIC DNA]</scope>
    <source>
        <strain evidence="4 5">CCUG 37842</strain>
    </source>
</reference>
<dbReference type="RefSeq" id="WP_006308085.1">
    <property type="nucleotide sequence ID" value="NZ_JH601133.1"/>
</dbReference>
<feature type="coiled-coil region" evidence="1">
    <location>
        <begin position="573"/>
        <end position="716"/>
    </location>
</feature>
<evidence type="ECO:0000256" key="1">
    <source>
        <dbReference type="SAM" id="Coils"/>
    </source>
</evidence>
<dbReference type="AlphaFoldDB" id="H3NH68"/>
<feature type="transmembrane region" description="Helical" evidence="2">
    <location>
        <begin position="465"/>
        <end position="486"/>
    </location>
</feature>
<sequence length="943" mass="110067">MKIRELDIYGYGKWINQRFELDDHLQVITGQNEAGKSTLQSFIRSILFGFPSKRRRIQQINRYEPRHAEVYGGRILLEKTALGDVWVERTNKGLHVTTRQGDPLADNSLDQILGGLDEQLFDSFYAFSLQNLQELANIDADRLSDYFLSIGTIGSEKFLAVAKAFDKEAEALFKSKGKKPPLNQLLEDHDQSQQARLQLRNKMSEYNQLLAQQQVELQAIQDLHGEVGQLEESLRQVDKLMGRYDVFLKDQAAQRELQRLTYTEMPKDLPDQLKALVAAQKVNQGRIEQMQERIQTLNQEMTALTRLNWARNHEAQRRQWLSATRHIKEVQSRLELVLERIQEQTQQLARMAQEGQFYPDKVLELERFDQQLTQGYELQAQLEDLQGQADSLKAQRKVFLDQRRELQTYSATVRQQYAKLENQRLNEEEVLIQATRLNHYLPALIAIVIAGAVGLFYYFNQAADLYKWIAIILGGLGGLGSLYVFWHHRQHHLHFRRSPVVDKMAELSAKDKDYQARSMDLGVDINQREASLRQVNQAIEAQKQDLQRWLVSIGFYPTADAEFILKSNPIKSYKETFNIRQQYEDERNQLNVEIINWRHQIAPLLERFPFDDTMVRPLIRHIEEVEVSLARQSERGQAMEERIQHARDVMEQAQAEIKIQQNQIDQIYQQTNAVDELDFTQKVQMNQRIQELNEKRSLYADQLAGYEEELETIESKHALVSAYQDLEVKLSQTKDRLQPHQYQRANIEVALNHLEQDGSYQVLDQKIANQRAEIIDYFSEYATRKLATELIYQTLRHGMDNPLPEMNRMANSIFSDLTYGRYDKIKLNKSGLKVQHCSDVLFEPHELSQGTLEQLYVALRLAFIVNASSMVKMPILIDDAFVNFDELRKKSMYQVLTKFSKDYQILFFTFDPQVQEMMAIDQVIELEDYQSDEEEMPAVSKEE</sequence>
<dbReference type="STRING" id="883113.HMPREF9708_00207"/>
<keyword evidence="2" id="KW-0472">Membrane</keyword>
<dbReference type="OrthoDB" id="9764467at2"/>